<accession>A0AAE0ARD8</accession>
<reference evidence="3" key="1">
    <citation type="journal article" date="2023" name="Plant J.">
        <title>Genome sequences and population genomics provide insights into the demographic history, inbreeding, and mutation load of two 'living fossil' tree species of Dipteronia.</title>
        <authorList>
            <person name="Feng Y."/>
            <person name="Comes H.P."/>
            <person name="Chen J."/>
            <person name="Zhu S."/>
            <person name="Lu R."/>
            <person name="Zhang X."/>
            <person name="Li P."/>
            <person name="Qiu J."/>
            <person name="Olsen K.M."/>
            <person name="Qiu Y."/>
        </authorList>
    </citation>
    <scope>NUCLEOTIDE SEQUENCE</scope>
    <source>
        <strain evidence="3">NBL</strain>
    </source>
</reference>
<feature type="domain" description="CCHC-type" evidence="2">
    <location>
        <begin position="105"/>
        <end position="120"/>
    </location>
</feature>
<dbReference type="GO" id="GO:0008270">
    <property type="term" value="F:zinc ion binding"/>
    <property type="evidence" value="ECO:0007669"/>
    <property type="project" value="UniProtKB-KW"/>
</dbReference>
<keyword evidence="1" id="KW-0863">Zinc-finger</keyword>
<dbReference type="EMBL" id="JANJYJ010000003">
    <property type="protein sequence ID" value="KAK3222470.1"/>
    <property type="molecule type" value="Genomic_DNA"/>
</dbReference>
<comment type="caution">
    <text evidence="3">The sequence shown here is derived from an EMBL/GenBank/DDBJ whole genome shotgun (WGS) entry which is preliminary data.</text>
</comment>
<keyword evidence="4" id="KW-1185">Reference proteome</keyword>
<dbReference type="InterPro" id="IPR025836">
    <property type="entry name" value="Zn_knuckle_CX2CX4HX4C"/>
</dbReference>
<sequence length="136" mass="15594">MVVVKVEPSSKRTNPINIGEEEETTLGRSELENRVMGYWDLLGNMIGDVQEIDVSPTYECVGKYIRVRVMVNVSKPLHQILRVDVMKDGIESTILLRYEKLLDHCYRCGRLEHVVRECTNATMMDGLEDYSVQFGP</sequence>
<gene>
    <name evidence="3" type="ORF">Dsin_009495</name>
</gene>
<evidence type="ECO:0000256" key="1">
    <source>
        <dbReference type="PROSITE-ProRule" id="PRU00047"/>
    </source>
</evidence>
<dbReference type="InterPro" id="IPR001878">
    <property type="entry name" value="Znf_CCHC"/>
</dbReference>
<keyword evidence="1" id="KW-0479">Metal-binding</keyword>
<name>A0AAE0ARD8_9ROSI</name>
<evidence type="ECO:0000313" key="3">
    <source>
        <dbReference type="EMBL" id="KAK3222470.1"/>
    </source>
</evidence>
<proteinExistence type="predicted"/>
<dbReference type="AlphaFoldDB" id="A0AAE0ARD8"/>
<dbReference type="Pfam" id="PF14392">
    <property type="entry name" value="zf-CCHC_4"/>
    <property type="match status" value="1"/>
</dbReference>
<dbReference type="PROSITE" id="PS50158">
    <property type="entry name" value="ZF_CCHC"/>
    <property type="match status" value="1"/>
</dbReference>
<evidence type="ECO:0000259" key="2">
    <source>
        <dbReference type="PROSITE" id="PS50158"/>
    </source>
</evidence>
<evidence type="ECO:0000313" key="4">
    <source>
        <dbReference type="Proteomes" id="UP001281410"/>
    </source>
</evidence>
<organism evidence="3 4">
    <name type="scientific">Dipteronia sinensis</name>
    <dbReference type="NCBI Taxonomy" id="43782"/>
    <lineage>
        <taxon>Eukaryota</taxon>
        <taxon>Viridiplantae</taxon>
        <taxon>Streptophyta</taxon>
        <taxon>Embryophyta</taxon>
        <taxon>Tracheophyta</taxon>
        <taxon>Spermatophyta</taxon>
        <taxon>Magnoliopsida</taxon>
        <taxon>eudicotyledons</taxon>
        <taxon>Gunneridae</taxon>
        <taxon>Pentapetalae</taxon>
        <taxon>rosids</taxon>
        <taxon>malvids</taxon>
        <taxon>Sapindales</taxon>
        <taxon>Sapindaceae</taxon>
        <taxon>Hippocastanoideae</taxon>
        <taxon>Acereae</taxon>
        <taxon>Dipteronia</taxon>
    </lineage>
</organism>
<dbReference type="Proteomes" id="UP001281410">
    <property type="component" value="Unassembled WGS sequence"/>
</dbReference>
<protein>
    <recommendedName>
        <fullName evidence="2">CCHC-type domain-containing protein</fullName>
    </recommendedName>
</protein>
<dbReference type="GO" id="GO:0003676">
    <property type="term" value="F:nucleic acid binding"/>
    <property type="evidence" value="ECO:0007669"/>
    <property type="project" value="InterPro"/>
</dbReference>
<keyword evidence="1" id="KW-0862">Zinc</keyword>